<feature type="non-terminal residue" evidence="2">
    <location>
        <position position="1"/>
    </location>
</feature>
<dbReference type="Bgee" id="ENSG00000127616">
    <property type="expression patterns" value="Expressed in ganglionic eminence and 200 other cell types or tissues"/>
</dbReference>
<evidence type="ECO:0000256" key="1">
    <source>
        <dbReference type="SAM" id="MobiDB-lite"/>
    </source>
</evidence>
<reference evidence="6" key="4">
    <citation type="journal article" date="2009" name="Sci. Signal.">
        <title>Quantitative phosphoproteomic analysis of T cell receptor signaling reveals system-wide modulation of protein-protein interactions.</title>
        <authorList>
            <person name="Mayya V."/>
            <person name="Lundgren D.H."/>
            <person name="Hwang S.I."/>
            <person name="Rezaul K."/>
            <person name="Wu L."/>
            <person name="Eng J.K."/>
            <person name="Rodionov V."/>
            <person name="Han D.K."/>
        </authorList>
    </citation>
    <scope>IDENTIFICATION BY MASS SPECTROMETRY [LARGE SCALE ANALYSIS]</scope>
</reference>
<dbReference type="Ensembl" id="ENST00000646593.1">
    <property type="protein sequence ID" value="ENSP00000494341.1"/>
    <property type="gene ID" value="ENSG00000127616.23"/>
</dbReference>
<dbReference type="ExpressionAtlas" id="A0A2R8Y583">
    <property type="expression patterns" value="baseline and differential"/>
</dbReference>
<dbReference type="EMBL" id="AC006127">
    <property type="status" value="NOT_ANNOTATED_CDS"/>
    <property type="molecule type" value="Genomic_DNA"/>
</dbReference>
<accession>A0A2R8Y583</accession>
<evidence type="ECO:0007829" key="8">
    <source>
        <dbReference type="PubMed" id="21269460"/>
    </source>
</evidence>
<reference evidence="2 3" key="3">
    <citation type="journal article" date="2004" name="Nature">
        <title>Finishing the euchromatic sequence of the human genome.</title>
        <authorList>
            <consortium name="International Human Genome Sequencing Consortium"/>
        </authorList>
    </citation>
    <scope>NUCLEOTIDE SEQUENCE [LARGE SCALE GENOMIC DNA]</scope>
</reference>
<dbReference type="HGNC" id="HGNC:11100">
    <property type="gene designation" value="SMARCA4"/>
</dbReference>
<dbReference type="OrthoDB" id="6017at2759"/>
<dbReference type="AlphaFoldDB" id="A0A2R8Y583"/>
<feature type="region of interest" description="Disordered" evidence="1">
    <location>
        <begin position="1"/>
        <end position="33"/>
    </location>
</feature>
<gene>
    <name evidence="2" type="primary">SMARCA4</name>
</gene>
<evidence type="ECO:0007829" key="5">
    <source>
        <dbReference type="ProteomicsDB" id="A0A2R8Y583"/>
    </source>
</evidence>
<reference evidence="2 3" key="1">
    <citation type="journal article" date="2001" name="Nature">
        <title>Initial sequencing and analysis of the human genome.</title>
        <authorList>
            <consortium name="International Human Genome Sequencing Consortium"/>
            <person name="Lander E.S."/>
            <person name="Linton L.M."/>
            <person name="Birren B."/>
            <person name="Nusbaum C."/>
            <person name="Zody M.C."/>
            <person name="Baldwin J."/>
            <person name="Devon K."/>
            <person name="Dewar K."/>
            <person name="Doyle M."/>
            <person name="FitzHugh W."/>
            <person name="Funke R."/>
            <person name="Gage D."/>
            <person name="Harris K."/>
            <person name="Heaford A."/>
            <person name="Howland J."/>
            <person name="Kann L."/>
            <person name="Lehoczky J."/>
            <person name="LeVine R."/>
            <person name="McEwan P."/>
            <person name="McKernan K."/>
            <person name="Meldrim J."/>
            <person name="Mesirov J.P."/>
            <person name="Miranda C."/>
            <person name="Morris W."/>
            <person name="Naylor J."/>
            <person name="Raymond C."/>
            <person name="Rosetti M."/>
            <person name="Santos R."/>
            <person name="Sheridan A."/>
            <person name="Sougnez C."/>
            <person name="Stange-Thomann N."/>
            <person name="Stojanovic N."/>
            <person name="Subramanian A."/>
            <person name="Wyman D."/>
            <person name="Rogers J."/>
            <person name="Sulston J."/>
            <person name="Ainscough R."/>
            <person name="Beck S."/>
            <person name="Bentley D."/>
            <person name="Burton J."/>
            <person name="Clee C."/>
            <person name="Carter N."/>
            <person name="Coulson A."/>
            <person name="Deadman R."/>
            <person name="Deloukas P."/>
            <person name="Dunham A."/>
            <person name="Dunham I."/>
            <person name="Durbin R."/>
            <person name="French L."/>
            <person name="Grafham D."/>
            <person name="Gregory S."/>
            <person name="Hubbard T."/>
            <person name="Humphray S."/>
            <person name="Hunt A."/>
            <person name="Jones M."/>
            <person name="Lloyd C."/>
            <person name="McMurray A."/>
            <person name="Matthews L."/>
            <person name="Mercer S."/>
            <person name="Milne S."/>
            <person name="Mullikin J.C."/>
            <person name="Mungall A."/>
            <person name="Plumb R."/>
            <person name="Ross M."/>
            <person name="Shownkeen R."/>
            <person name="Sims S."/>
            <person name="Waterston R.H."/>
            <person name="Wilson R.K."/>
            <person name="Hillier L.W."/>
            <person name="McPherson J.D."/>
            <person name="Marra M.A."/>
            <person name="Mardis E.R."/>
            <person name="Fulton L.A."/>
            <person name="Chinwalla A.T."/>
            <person name="Pepin K.H."/>
            <person name="Gish W.R."/>
            <person name="Chissoe S.L."/>
            <person name="Wendl M.C."/>
            <person name="Delehaunty K.D."/>
            <person name="Miner T.L."/>
            <person name="Delehaunty A."/>
            <person name="Kramer J.B."/>
            <person name="Cook L.L."/>
            <person name="Fulton R.S."/>
            <person name="Johnson D.L."/>
            <person name="Minx P.J."/>
            <person name="Clifton S.W."/>
            <person name="Hawkins T."/>
            <person name="Branscomb E."/>
            <person name="Predki P."/>
            <person name="Richardson P."/>
            <person name="Wenning S."/>
            <person name="Slezak T."/>
            <person name="Doggett N."/>
            <person name="Cheng J.F."/>
            <person name="Olsen A."/>
            <person name="Lucas S."/>
            <person name="Elkin C."/>
            <person name="Uberbacher E."/>
            <person name="Frazier M."/>
            <person name="Gibbs R.A."/>
            <person name="Muzny D.M."/>
            <person name="Scherer S.E."/>
            <person name="Bouck J.B."/>
            <person name="Sodergren E.J."/>
            <person name="Worley K.C."/>
            <person name="Rives C.M."/>
            <person name="Gorrell J.H."/>
            <person name="Metzker M.L."/>
            <person name="Naylor S.L."/>
            <person name="Kucherlapati R.S."/>
            <person name="Nelson D.L."/>
            <person name="Weinstock G.M."/>
            <person name="Sakaki Y."/>
            <person name="Fujiyama A."/>
            <person name="Hattori M."/>
            <person name="Yada T."/>
            <person name="Toyoda A."/>
            <person name="Itoh T."/>
            <person name="Kawagoe C."/>
            <person name="Watanabe H."/>
            <person name="Totoki Y."/>
            <person name="Taylor T."/>
            <person name="Weissenbach J."/>
            <person name="Heilig R."/>
            <person name="Saurin W."/>
            <person name="Artiguenave F."/>
            <person name="Brottier P."/>
            <person name="Bruls T."/>
            <person name="Pelletier E."/>
            <person name="Robert C."/>
            <person name="Wincker P."/>
            <person name="Smith D.R."/>
            <person name="Doucette-Stamm L."/>
            <person name="Rubenfield M."/>
            <person name="Weinstock K."/>
            <person name="Lee H.M."/>
            <person name="Dubois J."/>
            <person name="Rosenthal A."/>
            <person name="Platzer M."/>
            <person name="Nyakatura G."/>
            <person name="Taudien S."/>
            <person name="Rump A."/>
            <person name="Yang H."/>
            <person name="Yu J."/>
            <person name="Wang J."/>
            <person name="Huang G."/>
            <person name="Gu J."/>
            <person name="Hood L."/>
            <person name="Rowen L."/>
            <person name="Madan A."/>
            <person name="Qin S."/>
            <person name="Davis R.W."/>
            <person name="Federspiel N.A."/>
            <person name="Abola A.P."/>
            <person name="Proctor M.J."/>
            <person name="Myers R.M."/>
            <person name="Schmutz J."/>
            <person name="Dickson M."/>
            <person name="Grimwood J."/>
            <person name="Cox D.R."/>
            <person name="Olson M.V."/>
            <person name="Kaul R."/>
            <person name="Raymond C."/>
            <person name="Shimizu N."/>
            <person name="Kawasaki K."/>
            <person name="Minoshima S."/>
            <person name="Evans G.A."/>
            <person name="Athanasiou M."/>
            <person name="Schultz R."/>
            <person name="Roe B.A."/>
            <person name="Chen F."/>
            <person name="Pan H."/>
            <person name="Ramser J."/>
            <person name="Lehrach H."/>
            <person name="Reinhardt R."/>
            <person name="McCombie W.R."/>
            <person name="de la Bastide M."/>
            <person name="Dedhia N."/>
            <person name="Blocker H."/>
            <person name="Hornischer K."/>
            <person name="Nordsiek G."/>
            <person name="Agarwala R."/>
            <person name="Aravind L."/>
            <person name="Bailey J.A."/>
            <person name="Bateman A."/>
            <person name="Batzoglou S."/>
            <person name="Birney E."/>
            <person name="Bork P."/>
            <person name="Brown D.G."/>
            <person name="Burge C.B."/>
            <person name="Cerutti L."/>
            <person name="Chen H.C."/>
            <person name="Church D."/>
            <person name="Clamp M."/>
            <person name="Copley R.R."/>
            <person name="Doerks T."/>
            <person name="Eddy S.R."/>
            <person name="Eichler E.E."/>
            <person name="Furey T.S."/>
            <person name="Galagan J."/>
            <person name="Gilbert J.G."/>
            <person name="Harmon C."/>
            <person name="Hayashizaki Y."/>
            <person name="Haussler D."/>
            <person name="Hermjakob H."/>
            <person name="Hokamp K."/>
            <person name="Jang W."/>
            <person name="Johnson L.S."/>
            <person name="Jones T.A."/>
            <person name="Kasif S."/>
            <person name="Kaspryzk A."/>
            <person name="Kennedy S."/>
            <person name="Kent W.J."/>
            <person name="Kitts P."/>
            <person name="Koonin E.V."/>
            <person name="Korf I."/>
            <person name="Kulp D."/>
            <person name="Lancet D."/>
            <person name="Lowe T.M."/>
            <person name="McLysaght A."/>
            <person name="Mikkelsen T."/>
            <person name="Moran J.V."/>
            <person name="Mulder N."/>
            <person name="Pollara V.J."/>
            <person name="Ponting C.P."/>
            <person name="Schuler G."/>
            <person name="Schultz J."/>
            <person name="Slater G."/>
            <person name="Smit A.F."/>
            <person name="Stupka E."/>
            <person name="Szustakowski J."/>
            <person name="Thierry-Mieg D."/>
            <person name="Thierry-Mieg J."/>
            <person name="Wagner L."/>
            <person name="Wallis J."/>
            <person name="Wheeler R."/>
            <person name="Williams A."/>
            <person name="Wolf Y.I."/>
            <person name="Wolfe K.H."/>
            <person name="Yang S.P."/>
            <person name="Yeh R.F."/>
            <person name="Collins F."/>
            <person name="Guyer M.S."/>
            <person name="Peterson J."/>
            <person name="Felsenfeld A."/>
            <person name="Wetterstrand K.A."/>
            <person name="Patrinos A."/>
            <person name="Morgan M.J."/>
            <person name="de Jong P."/>
            <person name="Catanese J.J."/>
            <person name="Osoegawa K."/>
            <person name="Shizuya H."/>
            <person name="Choi S."/>
            <person name="Chen Y.J."/>
        </authorList>
    </citation>
    <scope>NUCLEOTIDE SEQUENCE [LARGE SCALE GENOMIC DNA]</scope>
</reference>
<proteinExistence type="evidence at protein level"/>
<protein>
    <submittedName>
        <fullName evidence="2">SWI/SNF related BAF chromatin remodeling complex subunit ATPase 4</fullName>
    </submittedName>
    <submittedName>
        <fullName evidence="2">SWI/SNF related, matrix associated, actin dependent regulator of chromatin, subfamily a, member 4</fullName>
    </submittedName>
</protein>
<reference evidence="8" key="6">
    <citation type="journal article" date="2011" name="BMC Syst. Biol.">
        <title>Initial characterization of the human central proteome.</title>
        <authorList>
            <person name="Burkard T.R."/>
            <person name="Planyavsky M."/>
            <person name="Kaupe I."/>
            <person name="Breitwieser F.P."/>
            <person name="Burckstummer T."/>
            <person name="Bennett K.L."/>
            <person name="Superti-Furga G."/>
            <person name="Colinge J."/>
        </authorList>
    </citation>
    <scope>IDENTIFICATION BY MASS SPECTROMETRY [LARGE SCALE ANALYSIS]</scope>
</reference>
<dbReference type="Ensembl" id="ENST00000646593.1">
    <property type="protein sequence ID" value="ENSP00000494341.1"/>
    <property type="gene ID" value="ENSG00000127616.22"/>
</dbReference>
<evidence type="ECO:0007829" key="4">
    <source>
        <dbReference type="PeptideAtlas" id="A0A2R8Y583"/>
    </source>
</evidence>
<reference evidence="7" key="5">
    <citation type="journal article" date="2010" name="Sci. Signal.">
        <title>Quantitative phosphoproteomics reveals widespread full phosphorylation site occupancy during mitosis.</title>
        <authorList>
            <person name="Olsen J.V."/>
            <person name="Vermeulen M."/>
            <person name="Santamaria A."/>
            <person name="Kumar C."/>
            <person name="Miller M.L."/>
            <person name="Jensen L.J."/>
            <person name="Gnad F."/>
            <person name="Cox J."/>
            <person name="Jensen T.S."/>
            <person name="Nigg E.A."/>
            <person name="Brunak S."/>
            <person name="Mann M."/>
        </authorList>
    </citation>
    <scope>IDENTIFICATION BY MASS SPECTROMETRY [LARGE SCALE ANALYSIS]</scope>
</reference>
<evidence type="ECO:0007829" key="7">
    <source>
        <dbReference type="PubMed" id="20068231"/>
    </source>
</evidence>
<dbReference type="MassIVE" id="A0A2R8Y583"/>
<keyword evidence="3" id="KW-1185">Reference proteome</keyword>
<dbReference type="EMBL" id="AC011442">
    <property type="status" value="NOT_ANNOTATED_CDS"/>
    <property type="molecule type" value="Genomic_DNA"/>
</dbReference>
<dbReference type="EMBL" id="AC011485">
    <property type="status" value="NOT_ANNOTATED_CDS"/>
    <property type="molecule type" value="Genomic_DNA"/>
</dbReference>
<reference evidence="10" key="8">
    <citation type="journal article" date="2013" name="J. Proteome Res.">
        <title>Toward a comprehensive characterization of a human cancer cell phosphoproteome.</title>
        <authorList>
            <person name="Zhou H."/>
            <person name="Di Palma S."/>
            <person name="Preisinger C."/>
            <person name="Peng M."/>
            <person name="Polat A.N."/>
            <person name="Heck A.J."/>
            <person name="Mohammed S."/>
        </authorList>
    </citation>
    <scope>IDENTIFICATION BY MASS SPECTROMETRY [LARGE SCALE ANALYSIS]</scope>
</reference>
<dbReference type="ChiTaRS" id="SMARCA4">
    <property type="organism name" value="human"/>
</dbReference>
<dbReference type="GeneTree" id="ENSGT00940000156887"/>
<sequence>EEEEEQPQAAQPPTLPVEEKKKIPDPDSDDVSEVDARHIIESKVWSGWCPCTTTT</sequence>
<reference evidence="9" key="7">
    <citation type="journal article" date="2011" name="Sci. Signal.">
        <title>System-wide temporal characterization of the proteome and phosphoproteome of human embryonic stem cell differentiation.</title>
        <authorList>
            <person name="Rigbolt K.T."/>
            <person name="Prokhorova T.A."/>
            <person name="Akimov V."/>
            <person name="Henningsen J."/>
            <person name="Johansen P.T."/>
            <person name="Kratchmarova I."/>
            <person name="Kassem M."/>
            <person name="Mann M."/>
            <person name="Olsen J.V."/>
            <person name="Blagoev B."/>
        </authorList>
    </citation>
    <scope>IDENTIFICATION BY MASS SPECTROMETRY [LARGE SCALE ANALYSIS]</scope>
</reference>
<evidence type="ECO:0000313" key="3">
    <source>
        <dbReference type="Proteomes" id="UP000005640"/>
    </source>
</evidence>
<reference evidence="2 3" key="2">
    <citation type="journal article" date="2004" name="Nature">
        <title>The DNA sequence and biology of human chromosome 19.</title>
        <authorList>
            <person name="Grimwood J."/>
            <person name="Gordon L.A."/>
            <person name="Olsen A."/>
            <person name="Terry A."/>
            <person name="Schmutz J."/>
            <person name="Lamerdin J."/>
            <person name="Hellsten U."/>
            <person name="Goodstein D."/>
            <person name="Couronne O."/>
            <person name="Tran-Gyamfi M."/>
            <person name="Aerts A."/>
            <person name="Altherr M."/>
            <person name="Ashworth L."/>
            <person name="Bajorek E."/>
            <person name="Black S."/>
            <person name="Branscomb E."/>
            <person name="Caenepeel S."/>
            <person name="Carrano A."/>
            <person name="Caoile C."/>
            <person name="Chan Y.M."/>
            <person name="Christensen M."/>
            <person name="Cleland C.A."/>
            <person name="Copeland A."/>
            <person name="Dalin E."/>
            <person name="Dehal P."/>
            <person name="Denys M."/>
            <person name="Detter J.C."/>
            <person name="Escobar J."/>
            <person name="Flowers D."/>
            <person name="Fotopulos D."/>
            <person name="Garcia C."/>
            <person name="Georgescu A.M."/>
            <person name="Glavina T."/>
            <person name="Gomez M."/>
            <person name="Gonzales E."/>
            <person name="Groza M."/>
            <person name="Hammon N."/>
            <person name="Hawkins T."/>
            <person name="Haydu L."/>
            <person name="Ho I."/>
            <person name="Huang W."/>
            <person name="Israni S."/>
            <person name="Jett J."/>
            <person name="Kadner K."/>
            <person name="Kimball H."/>
            <person name="Kobayashi A."/>
            <person name="Larionov V."/>
            <person name="Leem S.H."/>
            <person name="Lopez F."/>
            <person name="Lou Y."/>
            <person name="Lowry S."/>
            <person name="Malfatti S."/>
            <person name="Martinez D."/>
            <person name="McCready P."/>
            <person name="Medina C."/>
            <person name="Morgan J."/>
            <person name="Nelson K."/>
            <person name="Nolan M."/>
            <person name="Ovcharenko I."/>
            <person name="Pitluck S."/>
            <person name="Pollard M."/>
            <person name="Popkie A.P."/>
            <person name="Predki P."/>
            <person name="Quan G."/>
            <person name="Ramirez L."/>
            <person name="Rash S."/>
            <person name="Retterer J."/>
            <person name="Rodriguez A."/>
            <person name="Rogers S."/>
            <person name="Salamov A."/>
            <person name="Salazar A."/>
            <person name="She X."/>
            <person name="Smith D."/>
            <person name="Slezak T."/>
            <person name="Solovyev V."/>
            <person name="Thayer N."/>
            <person name="Tice H."/>
            <person name="Tsai M."/>
            <person name="Ustaszewska A."/>
            <person name="Vo N."/>
            <person name="Wagner M."/>
            <person name="Wheeler J."/>
            <person name="Wu K."/>
            <person name="Xie G."/>
            <person name="Yang J."/>
            <person name="Dubchak I."/>
            <person name="Furey T.S."/>
            <person name="DeJong P."/>
            <person name="Dickson M."/>
            <person name="Gordon D."/>
            <person name="Eichler E.E."/>
            <person name="Pennacchio L.A."/>
            <person name="Richardson P."/>
            <person name="Stubbs L."/>
            <person name="Rokhsar D.S."/>
            <person name="Myers R.M."/>
            <person name="Rubin E.M."/>
            <person name="Lucas S.M."/>
        </authorList>
    </citation>
    <scope>NUCLEOTIDE SEQUENCE [LARGE SCALE GENOMIC DNA]</scope>
</reference>
<dbReference type="VEuPathDB" id="HostDB:ENSG00000127616"/>
<name>A0A2R8Y583_HUMAN</name>
<evidence type="ECO:0007829" key="10">
    <source>
        <dbReference type="PubMed" id="23186163"/>
    </source>
</evidence>
<dbReference type="EMBL" id="KC877700">
    <property type="status" value="NOT_ANNOTATED_CDS"/>
    <property type="molecule type" value="Genomic_DNA"/>
</dbReference>
<dbReference type="OpenTargets" id="ENSG00000127616"/>
<reference evidence="2" key="9">
    <citation type="submission" date="2025-08" db="UniProtKB">
        <authorList>
            <consortium name="Ensembl"/>
        </authorList>
    </citation>
    <scope>IDENTIFICATION</scope>
</reference>
<evidence type="ECO:0000313" key="2">
    <source>
        <dbReference type="Ensembl" id="ENSP00000494341.1"/>
    </source>
</evidence>
<evidence type="ECO:0007829" key="9">
    <source>
        <dbReference type="PubMed" id="21406692"/>
    </source>
</evidence>
<reference evidence="2" key="10">
    <citation type="submission" date="2025-09" db="UniProtKB">
        <authorList>
            <consortium name="Ensembl"/>
        </authorList>
    </citation>
    <scope>IDENTIFICATION</scope>
</reference>
<keyword evidence="4 5" id="KW-1267">Proteomics identification</keyword>
<dbReference type="Proteomes" id="UP000005640">
    <property type="component" value="Chromosome 19"/>
</dbReference>
<organism evidence="2 3">
    <name type="scientific">Homo sapiens</name>
    <name type="common">Human</name>
    <dbReference type="NCBI Taxonomy" id="9606"/>
    <lineage>
        <taxon>Eukaryota</taxon>
        <taxon>Metazoa</taxon>
        <taxon>Chordata</taxon>
        <taxon>Craniata</taxon>
        <taxon>Vertebrata</taxon>
        <taxon>Euteleostomi</taxon>
        <taxon>Mammalia</taxon>
        <taxon>Eutheria</taxon>
        <taxon>Euarchontoglires</taxon>
        <taxon>Primates</taxon>
        <taxon>Haplorrhini</taxon>
        <taxon>Catarrhini</taxon>
        <taxon>Hominidae</taxon>
        <taxon>Homo</taxon>
    </lineage>
</organism>
<evidence type="ECO:0007829" key="6">
    <source>
        <dbReference type="PubMed" id="19690332"/>
    </source>
</evidence>